<dbReference type="GO" id="GO:0001664">
    <property type="term" value="F:G protein-coupled receptor binding"/>
    <property type="evidence" value="ECO:0000318"/>
    <property type="project" value="GO_Central"/>
</dbReference>
<dbReference type="GO" id="GO:0046872">
    <property type="term" value="F:metal ion binding"/>
    <property type="evidence" value="ECO:0007669"/>
    <property type="project" value="UniProtKB-KW"/>
</dbReference>
<dbReference type="PRINTS" id="PR00318">
    <property type="entry name" value="GPROTEINA"/>
</dbReference>
<feature type="region of interest" description="Disordered" evidence="7">
    <location>
        <begin position="1"/>
        <end position="27"/>
    </location>
</feature>
<evidence type="ECO:0000256" key="5">
    <source>
        <dbReference type="PIRSR" id="PIRSR601019-1"/>
    </source>
</evidence>
<evidence type="ECO:0000256" key="1">
    <source>
        <dbReference type="ARBA" id="ARBA00022723"/>
    </source>
</evidence>
<keyword evidence="9" id="KW-1185">Reference proteome</keyword>
<dbReference type="InterPro" id="IPR011025">
    <property type="entry name" value="GproteinA_insert"/>
</dbReference>
<evidence type="ECO:0000256" key="3">
    <source>
        <dbReference type="ARBA" id="ARBA00023134"/>
    </source>
</evidence>
<dbReference type="InterPro" id="IPR027417">
    <property type="entry name" value="P-loop_NTPase"/>
</dbReference>
<dbReference type="Gene3D" id="1.10.400.10">
    <property type="entry name" value="GI Alpha 1, domain 2-like"/>
    <property type="match status" value="1"/>
</dbReference>
<dbReference type="EMBL" id="GL882882">
    <property type="protein sequence ID" value="EGF81213.1"/>
    <property type="molecule type" value="Genomic_DNA"/>
</dbReference>
<dbReference type="OMA" id="WIHFFDE"/>
<dbReference type="GO" id="GO:0003924">
    <property type="term" value="F:GTPase activity"/>
    <property type="evidence" value="ECO:0000318"/>
    <property type="project" value="GO_Central"/>
</dbReference>
<keyword evidence="4" id="KW-0807">Transducer</keyword>
<dbReference type="RefSeq" id="XP_006677889.1">
    <property type="nucleotide sequence ID" value="XM_006677826.1"/>
</dbReference>
<gene>
    <name evidence="8" type="ORF">BATDEDRAFT_24017</name>
</gene>
<dbReference type="Proteomes" id="UP000007241">
    <property type="component" value="Unassembled WGS sequence"/>
</dbReference>
<dbReference type="PROSITE" id="PS51882">
    <property type="entry name" value="G_ALPHA"/>
    <property type="match status" value="1"/>
</dbReference>
<dbReference type="InterPro" id="IPR001019">
    <property type="entry name" value="Gprotein_alpha_su"/>
</dbReference>
<protein>
    <submittedName>
        <fullName evidence="8">Uncharacterized protein</fullName>
    </submittedName>
</protein>
<dbReference type="GeneID" id="18238365"/>
<evidence type="ECO:0000256" key="2">
    <source>
        <dbReference type="ARBA" id="ARBA00022741"/>
    </source>
</evidence>
<feature type="binding site" evidence="5">
    <location>
        <begin position="255"/>
        <end position="259"/>
    </location>
    <ligand>
        <name>GTP</name>
        <dbReference type="ChEBI" id="CHEBI:37565"/>
    </ligand>
</feature>
<evidence type="ECO:0000313" key="8">
    <source>
        <dbReference type="EMBL" id="EGF81213.1"/>
    </source>
</evidence>
<evidence type="ECO:0000313" key="9">
    <source>
        <dbReference type="Proteomes" id="UP000007241"/>
    </source>
</evidence>
<dbReference type="HOGENOM" id="CLU_014184_2_1_1"/>
<dbReference type="SUPFAM" id="SSF47895">
    <property type="entry name" value="Transducin (alpha subunit), insertion domain"/>
    <property type="match status" value="1"/>
</dbReference>
<dbReference type="SUPFAM" id="SSF52540">
    <property type="entry name" value="P-loop containing nucleoside triphosphate hydrolases"/>
    <property type="match status" value="1"/>
</dbReference>
<dbReference type="STRING" id="684364.F4NZN6"/>
<feature type="binding site" evidence="5">
    <location>
        <begin position="230"/>
        <end position="236"/>
    </location>
    <ligand>
        <name>GTP</name>
        <dbReference type="ChEBI" id="CHEBI:37565"/>
    </ligand>
</feature>
<evidence type="ECO:0000256" key="4">
    <source>
        <dbReference type="ARBA" id="ARBA00023224"/>
    </source>
</evidence>
<organism evidence="8 9">
    <name type="scientific">Batrachochytrium dendrobatidis (strain JAM81 / FGSC 10211)</name>
    <name type="common">Frog chytrid fungus</name>
    <dbReference type="NCBI Taxonomy" id="684364"/>
    <lineage>
        <taxon>Eukaryota</taxon>
        <taxon>Fungi</taxon>
        <taxon>Fungi incertae sedis</taxon>
        <taxon>Chytridiomycota</taxon>
        <taxon>Chytridiomycota incertae sedis</taxon>
        <taxon>Chytridiomycetes</taxon>
        <taxon>Rhizophydiales</taxon>
        <taxon>Rhizophydiales incertae sedis</taxon>
        <taxon>Batrachochytrium</taxon>
    </lineage>
</organism>
<dbReference type="GO" id="GO:0005525">
    <property type="term" value="F:GTP binding"/>
    <property type="evidence" value="ECO:0007669"/>
    <property type="project" value="UniProtKB-KW"/>
</dbReference>
<dbReference type="SMART" id="SM00275">
    <property type="entry name" value="G_alpha"/>
    <property type="match status" value="1"/>
</dbReference>
<keyword evidence="1 6" id="KW-0479">Metal-binding</keyword>
<dbReference type="Pfam" id="PF00503">
    <property type="entry name" value="G-alpha"/>
    <property type="match status" value="1"/>
</dbReference>
<dbReference type="FunFam" id="3.40.50.300:FF:000692">
    <property type="entry name" value="Guanine nucleotide-binding protein subunit alpha"/>
    <property type="match status" value="1"/>
</dbReference>
<dbReference type="GO" id="GO:0007188">
    <property type="term" value="P:adenylate cyclase-modulating G protein-coupled receptor signaling pathway"/>
    <property type="evidence" value="ECO:0000318"/>
    <property type="project" value="GO_Central"/>
</dbReference>
<dbReference type="OrthoDB" id="2136472at2759"/>
<proteinExistence type="predicted"/>
<dbReference type="Gene3D" id="3.40.50.300">
    <property type="entry name" value="P-loop containing nucleotide triphosphate hydrolases"/>
    <property type="match status" value="1"/>
</dbReference>
<dbReference type="CDD" id="cd00066">
    <property type="entry name" value="G-alpha"/>
    <property type="match status" value="1"/>
</dbReference>
<dbReference type="PANTHER" id="PTHR10218:SF302">
    <property type="entry name" value="GUANINE NUCLEOTIDE-BINDING PROTEIN ALPHA-5 SUBUNIT"/>
    <property type="match status" value="1"/>
</dbReference>
<feature type="binding site" evidence="6">
    <location>
        <position position="106"/>
    </location>
    <ligand>
        <name>Mg(2+)</name>
        <dbReference type="ChEBI" id="CHEBI:18420"/>
    </ligand>
</feature>
<accession>F4NZN6</accession>
<evidence type="ECO:0000256" key="6">
    <source>
        <dbReference type="PIRSR" id="PIRSR601019-2"/>
    </source>
</evidence>
<keyword evidence="2 5" id="KW-0547">Nucleotide-binding</keyword>
<evidence type="ECO:0000256" key="7">
    <source>
        <dbReference type="SAM" id="MobiDB-lite"/>
    </source>
</evidence>
<dbReference type="GO" id="GO:0005834">
    <property type="term" value="C:heterotrimeric G-protein complex"/>
    <property type="evidence" value="ECO:0000318"/>
    <property type="project" value="GO_Central"/>
</dbReference>
<dbReference type="GO" id="GO:0005737">
    <property type="term" value="C:cytoplasm"/>
    <property type="evidence" value="ECO:0000318"/>
    <property type="project" value="GO_Central"/>
</dbReference>
<dbReference type="InParanoid" id="F4NZN6"/>
<feature type="binding site" evidence="6">
    <location>
        <position position="236"/>
    </location>
    <ligand>
        <name>Mg(2+)</name>
        <dbReference type="ChEBI" id="CHEBI:18420"/>
    </ligand>
</feature>
<reference evidence="8 9" key="1">
    <citation type="submission" date="2009-12" db="EMBL/GenBank/DDBJ databases">
        <title>The draft genome of Batrachochytrium dendrobatidis.</title>
        <authorList>
            <consortium name="US DOE Joint Genome Institute (JGI-PGF)"/>
            <person name="Kuo A."/>
            <person name="Salamov A."/>
            <person name="Schmutz J."/>
            <person name="Lucas S."/>
            <person name="Pitluck S."/>
            <person name="Rosenblum E."/>
            <person name="Stajich J."/>
            <person name="Eisen M."/>
            <person name="Grigoriev I.V."/>
        </authorList>
    </citation>
    <scope>NUCLEOTIDE SEQUENCE [LARGE SCALE GENOMIC DNA]</scope>
    <source>
        <strain evidence="9">JAM81 / FGSC 10211</strain>
    </source>
</reference>
<keyword evidence="6" id="KW-0460">Magnesium</keyword>
<feature type="binding site" evidence="5">
    <location>
        <begin position="324"/>
        <end position="327"/>
    </location>
    <ligand>
        <name>GTP</name>
        <dbReference type="ChEBI" id="CHEBI:37565"/>
    </ligand>
</feature>
<keyword evidence="3 5" id="KW-0342">GTP-binding</keyword>
<dbReference type="AlphaFoldDB" id="F4NZN6"/>
<name>F4NZN6_BATDJ</name>
<dbReference type="PANTHER" id="PTHR10218">
    <property type="entry name" value="GTP-BINDING PROTEIN ALPHA SUBUNIT"/>
    <property type="match status" value="1"/>
</dbReference>
<dbReference type="GO" id="GO:0031683">
    <property type="term" value="F:G-protein beta/gamma-subunit complex binding"/>
    <property type="evidence" value="ECO:0000318"/>
    <property type="project" value="GO_Central"/>
</dbReference>
<sequence length="420" mass="48000">MGVYRHHSGNKHELKDSSSYPLADGVVPPIQVQPRGNSLVHQPPDVLLTQSVCDVEGYRDSWGQILDAKTISDEIDRMLVAERKAKRQAAEAPTMLILGSGDSGKTTFIKTLHICLGGGLTAQQKLQYHHQMLDNIVDSIKALLLASIALGYKVEPVQAKQIMLAFHRHGALGLSQQHIDYINQLWRHKGVQSCWKQSFKFKIQDTCDYFLDNIQTKAQFGYKITNQDALHVRHATTTISECVFEQNGITMRFIDVAGQRRFRKNWAAHFDNVDSTLFITSVSSYDQALEEDKTVNRMSDSIQLFSELASNIYLKNKALIVFLNKTDLLKKKLRYTKLQEYFPGYHGGNDPISVIDYFKKELGTKVRTRKDRVYMHATCCTSETAISFLVATTTLWNSREIINWDMTHFAVRYLHCHYFQ</sequence>